<dbReference type="AlphaFoldDB" id="A0A6I3XGW3"/>
<name>A0A6I3XGW3_9BURK</name>
<dbReference type="EMBL" id="WNWM01000002">
    <property type="protein sequence ID" value="MUI14786.1"/>
    <property type="molecule type" value="Genomic_DNA"/>
</dbReference>
<keyword evidence="3" id="KW-1185">Reference proteome</keyword>
<dbReference type="Proteomes" id="UP000431684">
    <property type="component" value="Unassembled WGS sequence"/>
</dbReference>
<gene>
    <name evidence="2" type="primary">imuA</name>
    <name evidence="2" type="ORF">GJV26_20300</name>
</gene>
<dbReference type="InterPro" id="IPR017166">
    <property type="entry name" value="UCP037290"/>
</dbReference>
<dbReference type="NCBIfam" id="NF033429">
    <property type="entry name" value="ImuA_translesion"/>
    <property type="match status" value="1"/>
</dbReference>
<reference evidence="2 3" key="1">
    <citation type="submission" date="2019-11" db="EMBL/GenBank/DDBJ databases">
        <title>Draft Genome Sequences of Six Type Strains of the Genus Massilia.</title>
        <authorList>
            <person name="Miess H."/>
            <person name="Frediansyah A."/>
            <person name="Goeker M."/>
            <person name="Gross H."/>
        </authorList>
    </citation>
    <scope>NUCLEOTIDE SEQUENCE [LARGE SCALE GENOMIC DNA]</scope>
    <source>
        <strain evidence="2 3">DSM 17513</strain>
    </source>
</reference>
<evidence type="ECO:0000313" key="3">
    <source>
        <dbReference type="Proteomes" id="UP000431684"/>
    </source>
</evidence>
<dbReference type="PIRSF" id="PIRSF037290">
    <property type="entry name" value="UCP037290"/>
    <property type="match status" value="1"/>
</dbReference>
<feature type="region of interest" description="Disordered" evidence="1">
    <location>
        <begin position="218"/>
        <end position="239"/>
    </location>
</feature>
<sequence>MAQAAPIPVTILAPESLHPSLWLASQLAQSHDRCVDTGHPVLSTQLPGGGWPTGTLVELLLQQPGIGEMRLLQPTLAAMERPIVLVQPPYAPQALALDALGISPTRLIWIRNTGKSTDALWAAEQILRSGCCGALLLWQQHVRSEALRRLHLAAQSSETLFCLMRPLAAAQDASPAPLRLALRPVAGGLEIGFVKRRGPQRDAPLFLPLTPSLLQRHAPLDRPAPAPAPARSVLPELVG</sequence>
<evidence type="ECO:0000256" key="1">
    <source>
        <dbReference type="SAM" id="MobiDB-lite"/>
    </source>
</evidence>
<organism evidence="2 3">
    <name type="scientific">Pseudoduganella dura</name>
    <dbReference type="NCBI Taxonomy" id="321982"/>
    <lineage>
        <taxon>Bacteria</taxon>
        <taxon>Pseudomonadati</taxon>
        <taxon>Pseudomonadota</taxon>
        <taxon>Betaproteobacteria</taxon>
        <taxon>Burkholderiales</taxon>
        <taxon>Oxalobacteraceae</taxon>
        <taxon>Telluria group</taxon>
        <taxon>Pseudoduganella</taxon>
    </lineage>
</organism>
<accession>A0A6I3XGW3</accession>
<dbReference type="OrthoDB" id="9811176at2"/>
<dbReference type="Gene3D" id="3.40.50.300">
    <property type="entry name" value="P-loop containing nucleotide triphosphate hydrolases"/>
    <property type="match status" value="1"/>
</dbReference>
<dbReference type="InterPro" id="IPR047610">
    <property type="entry name" value="ImuA_translesion"/>
</dbReference>
<dbReference type="InterPro" id="IPR027417">
    <property type="entry name" value="P-loop_NTPase"/>
</dbReference>
<evidence type="ECO:0000313" key="2">
    <source>
        <dbReference type="EMBL" id="MUI14786.1"/>
    </source>
</evidence>
<dbReference type="RefSeq" id="WP_155710555.1">
    <property type="nucleotide sequence ID" value="NZ_BMWU01000019.1"/>
</dbReference>
<dbReference type="SUPFAM" id="SSF52540">
    <property type="entry name" value="P-loop containing nucleoside triphosphate hydrolases"/>
    <property type="match status" value="1"/>
</dbReference>
<comment type="caution">
    <text evidence="2">The sequence shown here is derived from an EMBL/GenBank/DDBJ whole genome shotgun (WGS) entry which is preliminary data.</text>
</comment>
<proteinExistence type="predicted"/>
<protein>
    <submittedName>
        <fullName evidence="2">Translesion DNA synthesis-associated protein ImuA</fullName>
    </submittedName>
</protein>